<keyword evidence="4" id="KW-1185">Reference proteome</keyword>
<dbReference type="EMBL" id="FOTV01000004">
    <property type="protein sequence ID" value="SFL57240.1"/>
    <property type="molecule type" value="Genomic_DNA"/>
</dbReference>
<accession>A0A1I4ISF3</accession>
<organism evidence="1 3">
    <name type="scientific">Marinobacter salarius</name>
    <dbReference type="NCBI Taxonomy" id="1420917"/>
    <lineage>
        <taxon>Bacteria</taxon>
        <taxon>Pseudomonadati</taxon>
        <taxon>Pseudomonadota</taxon>
        <taxon>Gammaproteobacteria</taxon>
        <taxon>Pseudomonadales</taxon>
        <taxon>Marinobacteraceae</taxon>
        <taxon>Marinobacter</taxon>
    </lineage>
</organism>
<gene>
    <name evidence="1" type="ORF">MARSALSMR5_03081</name>
    <name evidence="2" type="ORF">SAMN04487868_104150</name>
</gene>
<dbReference type="EMBL" id="CP020931">
    <property type="protein sequence ID" value="ARM85126.1"/>
    <property type="molecule type" value="Genomic_DNA"/>
</dbReference>
<proteinExistence type="predicted"/>
<name>A0A1W6KCH5_9GAMM</name>
<dbReference type="AlphaFoldDB" id="A0A1W6KCH5"/>
<evidence type="ECO:0000313" key="4">
    <source>
        <dbReference type="Proteomes" id="UP000199211"/>
    </source>
</evidence>
<accession>A0A1W6KCH5</accession>
<evidence type="ECO:0000313" key="3">
    <source>
        <dbReference type="Proteomes" id="UP000193100"/>
    </source>
</evidence>
<reference evidence="2 4" key="1">
    <citation type="submission" date="2016-10" db="EMBL/GenBank/DDBJ databases">
        <authorList>
            <person name="Varghese N."/>
            <person name="Submissions S."/>
        </authorList>
    </citation>
    <scope>NUCLEOTIDE SEQUENCE [LARGE SCALE GENOMIC DNA]</scope>
    <source>
        <strain evidence="2 4">DSM 26291</strain>
    </source>
</reference>
<sequence length="54" mass="6163">MRHKRLRVRGVGFGPVNDRTVTTETRQLPLIGLVQRIFVPLDWALERVVPVGGR</sequence>
<dbReference type="Proteomes" id="UP000193100">
    <property type="component" value="Chromosome"/>
</dbReference>
<reference evidence="1 3" key="2">
    <citation type="submission" date="2017-04" db="EMBL/GenBank/DDBJ databases">
        <title>Genome Sequence of Marinobacter salarius strain SMR5 Isolated from a culture of the Diatom Skeletonema marinoi.</title>
        <authorList>
            <person name="Topel M."/>
            <person name="Pinder M.I.M."/>
            <person name="Johansson O.N."/>
            <person name="Kourtchenko O."/>
            <person name="Godhe A."/>
            <person name="Clarke A.K."/>
        </authorList>
    </citation>
    <scope>NUCLEOTIDE SEQUENCE [LARGE SCALE GENOMIC DNA]</scope>
    <source>
        <strain evidence="1 3">SMR5</strain>
    </source>
</reference>
<evidence type="ECO:0000313" key="2">
    <source>
        <dbReference type="EMBL" id="SFL57240.1"/>
    </source>
</evidence>
<evidence type="ECO:0000313" key="1">
    <source>
        <dbReference type="EMBL" id="ARM85126.1"/>
    </source>
</evidence>
<protein>
    <submittedName>
        <fullName evidence="1">Uncharacterized protein</fullName>
    </submittedName>
</protein>
<dbReference type="Proteomes" id="UP000199211">
    <property type="component" value="Unassembled WGS sequence"/>
</dbReference>